<evidence type="ECO:0000313" key="2">
    <source>
        <dbReference type="Proteomes" id="UP000193100"/>
    </source>
</evidence>
<dbReference type="Proteomes" id="UP000193100">
    <property type="component" value="Chromosome"/>
</dbReference>
<dbReference type="EMBL" id="CP020931">
    <property type="protein sequence ID" value="ARM83913.1"/>
    <property type="molecule type" value="Genomic_DNA"/>
</dbReference>
<gene>
    <name evidence="1" type="ORF">MARSALSMR5_01835</name>
</gene>
<reference evidence="1 2" key="1">
    <citation type="submission" date="2017-04" db="EMBL/GenBank/DDBJ databases">
        <title>Genome Sequence of Marinobacter salarius strain SMR5 Isolated from a culture of the Diatom Skeletonema marinoi.</title>
        <authorList>
            <person name="Topel M."/>
            <person name="Pinder M.I.M."/>
            <person name="Johansson O.N."/>
            <person name="Kourtchenko O."/>
            <person name="Godhe A."/>
            <person name="Clarke A.K."/>
        </authorList>
    </citation>
    <scope>NUCLEOTIDE SEQUENCE [LARGE SCALE GENOMIC DNA]</scope>
    <source>
        <strain evidence="1 2">SMR5</strain>
    </source>
</reference>
<sequence>MPTVVLYCTSIVTDEPRKNFRWHNAVRENPMTTDIAYS</sequence>
<dbReference type="AlphaFoldDB" id="A0A1W6K924"/>
<evidence type="ECO:0000313" key="1">
    <source>
        <dbReference type="EMBL" id="ARM83913.1"/>
    </source>
</evidence>
<protein>
    <submittedName>
        <fullName evidence="1">Uncharacterized protein</fullName>
    </submittedName>
</protein>
<proteinExistence type="predicted"/>
<organism evidence="1 2">
    <name type="scientific">Marinobacter salarius</name>
    <dbReference type="NCBI Taxonomy" id="1420917"/>
    <lineage>
        <taxon>Bacteria</taxon>
        <taxon>Pseudomonadati</taxon>
        <taxon>Pseudomonadota</taxon>
        <taxon>Gammaproteobacteria</taxon>
        <taxon>Pseudomonadales</taxon>
        <taxon>Marinobacteraceae</taxon>
        <taxon>Marinobacter</taxon>
    </lineage>
</organism>
<name>A0A1W6K924_9GAMM</name>
<accession>A0A1W6K924</accession>